<feature type="transmembrane region" description="Helical" evidence="2">
    <location>
        <begin position="37"/>
        <end position="56"/>
    </location>
</feature>
<sequence length="176" mass="18647">MSASIARIISAAPLPIFGSLGTAMAWTAPKVRALPRFAGWLVPLGAGALWFVWPAVDDGWKIEMGLKADPEAAAKAAAAAKEAASASAKRVLSPAALAKVEGAYKGHAHVETEDDKLLAKAASSGDYGELEAKWEAFLEKSSNPGEDDDEEEDEDEEDEEDEDAGGEDEEEEEDDD</sequence>
<protein>
    <submittedName>
        <fullName evidence="3">Uncharacterized protein</fullName>
    </submittedName>
</protein>
<gene>
    <name evidence="3" type="ORF">ACHAW5_010080</name>
</gene>
<dbReference type="Proteomes" id="UP001530315">
    <property type="component" value="Unassembled WGS sequence"/>
</dbReference>
<comment type="caution">
    <text evidence="3">The sequence shown here is derived from an EMBL/GenBank/DDBJ whole genome shotgun (WGS) entry which is preliminary data.</text>
</comment>
<evidence type="ECO:0000256" key="1">
    <source>
        <dbReference type="SAM" id="MobiDB-lite"/>
    </source>
</evidence>
<keyword evidence="2" id="KW-1133">Transmembrane helix</keyword>
<organism evidence="3 4">
    <name type="scientific">Stephanodiscus triporus</name>
    <dbReference type="NCBI Taxonomy" id="2934178"/>
    <lineage>
        <taxon>Eukaryota</taxon>
        <taxon>Sar</taxon>
        <taxon>Stramenopiles</taxon>
        <taxon>Ochrophyta</taxon>
        <taxon>Bacillariophyta</taxon>
        <taxon>Coscinodiscophyceae</taxon>
        <taxon>Thalassiosirophycidae</taxon>
        <taxon>Stephanodiscales</taxon>
        <taxon>Stephanodiscaceae</taxon>
        <taxon>Stephanodiscus</taxon>
    </lineage>
</organism>
<keyword evidence="2" id="KW-0812">Transmembrane</keyword>
<evidence type="ECO:0000256" key="2">
    <source>
        <dbReference type="SAM" id="Phobius"/>
    </source>
</evidence>
<keyword evidence="4" id="KW-1185">Reference proteome</keyword>
<name>A0ABD3NSS4_9STRA</name>
<dbReference type="AlphaFoldDB" id="A0ABD3NSS4"/>
<evidence type="ECO:0000313" key="4">
    <source>
        <dbReference type="Proteomes" id="UP001530315"/>
    </source>
</evidence>
<evidence type="ECO:0000313" key="3">
    <source>
        <dbReference type="EMBL" id="KAL3778406.1"/>
    </source>
</evidence>
<accession>A0ABD3NSS4</accession>
<feature type="compositionally biased region" description="Acidic residues" evidence="1">
    <location>
        <begin position="145"/>
        <end position="176"/>
    </location>
</feature>
<reference evidence="3 4" key="1">
    <citation type="submission" date="2024-10" db="EMBL/GenBank/DDBJ databases">
        <title>Updated reference genomes for cyclostephanoid diatoms.</title>
        <authorList>
            <person name="Roberts W.R."/>
            <person name="Alverson A.J."/>
        </authorList>
    </citation>
    <scope>NUCLEOTIDE SEQUENCE [LARGE SCALE GENOMIC DNA]</scope>
    <source>
        <strain evidence="3 4">AJA276-08</strain>
    </source>
</reference>
<dbReference type="EMBL" id="JALLAZ020001219">
    <property type="protein sequence ID" value="KAL3778406.1"/>
    <property type="molecule type" value="Genomic_DNA"/>
</dbReference>
<feature type="region of interest" description="Disordered" evidence="1">
    <location>
        <begin position="136"/>
        <end position="176"/>
    </location>
</feature>
<proteinExistence type="predicted"/>
<keyword evidence="2" id="KW-0472">Membrane</keyword>